<proteinExistence type="predicted"/>
<protein>
    <recommendedName>
        <fullName evidence="3">Amidohydrolase-related domain-containing protein</fullName>
    </recommendedName>
</protein>
<comment type="caution">
    <text evidence="1">The sequence shown here is derived from an EMBL/GenBank/DDBJ whole genome shotgun (WGS) entry which is preliminary data.</text>
</comment>
<dbReference type="PANTHER" id="PTHR32027:SF0">
    <property type="entry name" value="CYTOSINE DEAMINASE"/>
    <property type="match status" value="1"/>
</dbReference>
<dbReference type="InterPro" id="IPR032466">
    <property type="entry name" value="Metal_Hydrolase"/>
</dbReference>
<keyword evidence="2" id="KW-1185">Reference proteome</keyword>
<organism evidence="1 2">
    <name type="scientific">Bondarzewia mesenterica</name>
    <dbReference type="NCBI Taxonomy" id="1095465"/>
    <lineage>
        <taxon>Eukaryota</taxon>
        <taxon>Fungi</taxon>
        <taxon>Dikarya</taxon>
        <taxon>Basidiomycota</taxon>
        <taxon>Agaricomycotina</taxon>
        <taxon>Agaricomycetes</taxon>
        <taxon>Russulales</taxon>
        <taxon>Bondarzewiaceae</taxon>
        <taxon>Bondarzewia</taxon>
    </lineage>
</organism>
<reference evidence="1 2" key="1">
    <citation type="submission" date="2019-02" db="EMBL/GenBank/DDBJ databases">
        <title>Genome sequencing of the rare red list fungi Bondarzewia mesenterica.</title>
        <authorList>
            <person name="Buettner E."/>
            <person name="Kellner H."/>
        </authorList>
    </citation>
    <scope>NUCLEOTIDE SEQUENCE [LARGE SCALE GENOMIC DNA]</scope>
    <source>
        <strain evidence="1 2">DSM 108281</strain>
    </source>
</reference>
<evidence type="ECO:0008006" key="3">
    <source>
        <dbReference type="Google" id="ProtNLM"/>
    </source>
</evidence>
<sequence>MSLDDNFVPESGSIIIRNVHLVYGEGKLFDVHCRTGVVTAVQSVDEHPATKFTQQHHAIPQLDTNGEGILLPSLCHSHVHLDKCFLLDNCGDLQSGGFQEALQVTTEAKSRFIDSLDDVYRRGRRLIVESMECGVTVMRAHVEVDKTVGLRCLEIALRLKEDFQGLCEIQVAVFAQDPLFDDPHDEEPGDNYSILCDAARVPGVSVVGSAPYVEPQVAQSRRNISLLLRLAVELSLHADFHLDYNIDPSSPPLIYDVLKELKELDWAAQFPSDSIRKVTIGHGTRYSLFDSKQWEHLKFSVGDLPVSFVALPQSDMYMMGKGGADRAILPSRGTIPVPFVAGKELEVALSVNNVGNAFTPQGSVDPLLLCPLGIAIYQDASLRTCNTLLDCISISSKRAIGVLDVGSDFSTFPQPGDTADFVLLHDNASARSAVLAPCYSRTTVRGGTVVATRTVQTWTAASHTPLAPSSMPLCLS</sequence>
<gene>
    <name evidence="1" type="ORF">EW146_g8271</name>
</gene>
<dbReference type="OrthoDB" id="10266980at2759"/>
<dbReference type="InterPro" id="IPR052349">
    <property type="entry name" value="Metallo-hydrolase_Enzymes"/>
</dbReference>
<name>A0A4S4LFS0_9AGAM</name>
<dbReference type="AlphaFoldDB" id="A0A4S4LFS0"/>
<evidence type="ECO:0000313" key="2">
    <source>
        <dbReference type="Proteomes" id="UP000310158"/>
    </source>
</evidence>
<evidence type="ECO:0000313" key="1">
    <source>
        <dbReference type="EMBL" id="THH10764.1"/>
    </source>
</evidence>
<dbReference type="PANTHER" id="PTHR32027">
    <property type="entry name" value="CYTOSINE DEAMINASE"/>
    <property type="match status" value="1"/>
</dbReference>
<dbReference type="EMBL" id="SGPL01000552">
    <property type="protein sequence ID" value="THH10764.1"/>
    <property type="molecule type" value="Genomic_DNA"/>
</dbReference>
<dbReference type="SUPFAM" id="SSF51556">
    <property type="entry name" value="Metallo-dependent hydrolases"/>
    <property type="match status" value="1"/>
</dbReference>
<accession>A0A4S4LFS0</accession>
<dbReference type="Proteomes" id="UP000310158">
    <property type="component" value="Unassembled WGS sequence"/>
</dbReference>
<dbReference type="Gene3D" id="3.20.20.140">
    <property type="entry name" value="Metal-dependent hydrolases"/>
    <property type="match status" value="1"/>
</dbReference>
<dbReference type="GO" id="GO:0016814">
    <property type="term" value="F:hydrolase activity, acting on carbon-nitrogen (but not peptide) bonds, in cyclic amidines"/>
    <property type="evidence" value="ECO:0007669"/>
    <property type="project" value="TreeGrafter"/>
</dbReference>